<dbReference type="EMBL" id="AP022570">
    <property type="protein sequence ID" value="BBX52513.1"/>
    <property type="molecule type" value="Genomic_DNA"/>
</dbReference>
<sequence>MAQIFLAAIVMALMAVAQGAPSASAQPCPDIGVAFARGTSEPAGVGAVGQAFVDSVRAQAFPRTVGVHGVNYPASSDFFSPGFTQNVATGARDVLDHVRGVVSVCPQTQMIVGGYSQGAMVSAFATSDVFPAGLPPGAAPTPLPPEIADHVAAVVLFGRPNGPALVKYGVPALGASPTYAAKLLELCAPGDSVCAGDPAVPADSAAHGQYAVNGMVGSAAAFAVSRIPAALPPPPPLP</sequence>
<evidence type="ECO:0000256" key="5">
    <source>
        <dbReference type="SAM" id="SignalP"/>
    </source>
</evidence>
<proteinExistence type="inferred from homology"/>
<dbReference type="PANTHER" id="PTHR33630:SF9">
    <property type="entry name" value="CUTINASE 4"/>
    <property type="match status" value="1"/>
</dbReference>
<keyword evidence="7" id="KW-1185">Reference proteome</keyword>
<protein>
    <submittedName>
        <fullName evidence="6">Cutinase</fullName>
    </submittedName>
</protein>
<keyword evidence="3" id="KW-0378">Hydrolase</keyword>
<dbReference type="SUPFAM" id="SSF53474">
    <property type="entry name" value="alpha/beta-Hydrolases"/>
    <property type="match status" value="1"/>
</dbReference>
<feature type="signal peptide" evidence="5">
    <location>
        <begin position="1"/>
        <end position="25"/>
    </location>
</feature>
<dbReference type="RefSeq" id="WP_308204820.1">
    <property type="nucleotide sequence ID" value="NZ_AP022570.1"/>
</dbReference>
<keyword evidence="2" id="KW-0719">Serine esterase</keyword>
<dbReference type="KEGG" id="mpof:MPOR_35390"/>
<evidence type="ECO:0000256" key="1">
    <source>
        <dbReference type="ARBA" id="ARBA00007534"/>
    </source>
</evidence>
<evidence type="ECO:0000256" key="4">
    <source>
        <dbReference type="ARBA" id="ARBA00023157"/>
    </source>
</evidence>
<dbReference type="SMART" id="SM01110">
    <property type="entry name" value="Cutinase"/>
    <property type="match status" value="1"/>
</dbReference>
<keyword evidence="5" id="KW-0732">Signal</keyword>
<dbReference type="Pfam" id="PF01083">
    <property type="entry name" value="Cutinase"/>
    <property type="match status" value="1"/>
</dbReference>
<evidence type="ECO:0000313" key="6">
    <source>
        <dbReference type="EMBL" id="BBX52513.1"/>
    </source>
</evidence>
<dbReference type="PANTHER" id="PTHR33630">
    <property type="entry name" value="CUTINASE RV1984C-RELATED-RELATED"/>
    <property type="match status" value="1"/>
</dbReference>
<accession>A0A6N4VEE9</accession>
<feature type="chain" id="PRO_5026758175" evidence="5">
    <location>
        <begin position="26"/>
        <end position="238"/>
    </location>
</feature>
<name>A0A6N4VEE9_9MYCO</name>
<dbReference type="AlphaFoldDB" id="A0A6N4VEE9"/>
<evidence type="ECO:0000313" key="7">
    <source>
        <dbReference type="Proteomes" id="UP000466785"/>
    </source>
</evidence>
<keyword evidence="4" id="KW-1015">Disulfide bond</keyword>
<dbReference type="Proteomes" id="UP000466785">
    <property type="component" value="Chromosome"/>
</dbReference>
<evidence type="ECO:0000256" key="2">
    <source>
        <dbReference type="ARBA" id="ARBA00022487"/>
    </source>
</evidence>
<evidence type="ECO:0000256" key="3">
    <source>
        <dbReference type="ARBA" id="ARBA00022801"/>
    </source>
</evidence>
<comment type="similarity">
    <text evidence="1">Belongs to the cutinase family.</text>
</comment>
<dbReference type="Gene3D" id="3.40.50.1820">
    <property type="entry name" value="alpha/beta hydrolase"/>
    <property type="match status" value="1"/>
</dbReference>
<dbReference type="InterPro" id="IPR029058">
    <property type="entry name" value="AB_hydrolase_fold"/>
</dbReference>
<dbReference type="GO" id="GO:0052689">
    <property type="term" value="F:carboxylic ester hydrolase activity"/>
    <property type="evidence" value="ECO:0007669"/>
    <property type="project" value="UniProtKB-KW"/>
</dbReference>
<reference evidence="6 7" key="1">
    <citation type="journal article" date="2019" name="Emerg. Microbes Infect.">
        <title>Comprehensive subspecies identification of 175 nontuberculous mycobacteria species based on 7547 genomic profiles.</title>
        <authorList>
            <person name="Matsumoto Y."/>
            <person name="Kinjo T."/>
            <person name="Motooka D."/>
            <person name="Nabeya D."/>
            <person name="Jung N."/>
            <person name="Uechi K."/>
            <person name="Horii T."/>
            <person name="Iida T."/>
            <person name="Fujita J."/>
            <person name="Nakamura S."/>
        </authorList>
    </citation>
    <scope>NUCLEOTIDE SEQUENCE [LARGE SCALE GENOMIC DNA]</scope>
    <source>
        <strain evidence="6 7">JCM 12603</strain>
    </source>
</reference>
<organism evidence="6 7">
    <name type="scientific">Mycolicibacterium poriferae</name>
    <dbReference type="NCBI Taxonomy" id="39694"/>
    <lineage>
        <taxon>Bacteria</taxon>
        <taxon>Bacillati</taxon>
        <taxon>Actinomycetota</taxon>
        <taxon>Actinomycetes</taxon>
        <taxon>Mycobacteriales</taxon>
        <taxon>Mycobacteriaceae</taxon>
        <taxon>Mycolicibacterium</taxon>
    </lineage>
</organism>
<dbReference type="InterPro" id="IPR000675">
    <property type="entry name" value="Cutinase/axe"/>
</dbReference>
<gene>
    <name evidence="6" type="primary">cut5</name>
    <name evidence="6" type="ORF">MPOR_35390</name>
</gene>